<feature type="region of interest" description="Disordered" evidence="1">
    <location>
        <begin position="823"/>
        <end position="849"/>
    </location>
</feature>
<feature type="compositionally biased region" description="Acidic residues" evidence="1">
    <location>
        <begin position="445"/>
        <end position="464"/>
    </location>
</feature>
<comment type="caution">
    <text evidence="2">The sequence shown here is derived from an EMBL/GenBank/DDBJ whole genome shotgun (WGS) entry which is preliminary data.</text>
</comment>
<feature type="compositionally biased region" description="Basic and acidic residues" evidence="1">
    <location>
        <begin position="336"/>
        <end position="369"/>
    </location>
</feature>
<feature type="region of interest" description="Disordered" evidence="1">
    <location>
        <begin position="508"/>
        <end position="553"/>
    </location>
</feature>
<organism evidence="2 3">
    <name type="scientific">Rhodotorula mucilaginosa</name>
    <name type="common">Yeast</name>
    <name type="synonym">Rhodotorula rubra</name>
    <dbReference type="NCBI Taxonomy" id="5537"/>
    <lineage>
        <taxon>Eukaryota</taxon>
        <taxon>Fungi</taxon>
        <taxon>Dikarya</taxon>
        <taxon>Basidiomycota</taxon>
        <taxon>Pucciniomycotina</taxon>
        <taxon>Microbotryomycetes</taxon>
        <taxon>Sporidiobolales</taxon>
        <taxon>Sporidiobolaceae</taxon>
        <taxon>Rhodotorula</taxon>
    </lineage>
</organism>
<feature type="compositionally biased region" description="Basic residues" evidence="1">
    <location>
        <begin position="673"/>
        <end position="688"/>
    </location>
</feature>
<feature type="region of interest" description="Disordered" evidence="1">
    <location>
        <begin position="660"/>
        <end position="717"/>
    </location>
</feature>
<feature type="region of interest" description="Disordered" evidence="1">
    <location>
        <begin position="737"/>
        <end position="786"/>
    </location>
</feature>
<evidence type="ECO:0000256" key="1">
    <source>
        <dbReference type="SAM" id="MobiDB-lite"/>
    </source>
</evidence>
<feature type="compositionally biased region" description="Basic residues" evidence="1">
    <location>
        <begin position="18"/>
        <end position="28"/>
    </location>
</feature>
<feature type="region of interest" description="Disordered" evidence="1">
    <location>
        <begin position="565"/>
        <end position="636"/>
    </location>
</feature>
<feature type="compositionally biased region" description="Low complexity" evidence="1">
    <location>
        <begin position="660"/>
        <end position="672"/>
    </location>
</feature>
<feature type="compositionally biased region" description="Pro residues" evidence="1">
    <location>
        <begin position="136"/>
        <end position="145"/>
    </location>
</feature>
<reference evidence="2 3" key="1">
    <citation type="submission" date="2020-11" db="EMBL/GenBank/DDBJ databases">
        <title>Kefir isolates.</title>
        <authorList>
            <person name="Marcisauskas S."/>
            <person name="Kim Y."/>
            <person name="Blasche S."/>
        </authorList>
    </citation>
    <scope>NUCLEOTIDE SEQUENCE [LARGE SCALE GENOMIC DNA]</scope>
    <source>
        <strain evidence="2 3">KR</strain>
    </source>
</reference>
<feature type="compositionally biased region" description="Low complexity" evidence="1">
    <location>
        <begin position="122"/>
        <end position="135"/>
    </location>
</feature>
<feature type="compositionally biased region" description="Low complexity" evidence="1">
    <location>
        <begin position="466"/>
        <end position="485"/>
    </location>
</feature>
<gene>
    <name evidence="2" type="ORF">C6P46_001477</name>
</gene>
<feature type="compositionally biased region" description="Low complexity" evidence="1">
    <location>
        <begin position="168"/>
        <end position="188"/>
    </location>
</feature>
<feature type="compositionally biased region" description="Polar residues" evidence="1">
    <location>
        <begin position="245"/>
        <end position="255"/>
    </location>
</feature>
<dbReference type="OrthoDB" id="2530067at2759"/>
<accession>A0A9P7B7M3</accession>
<feature type="compositionally biased region" description="Acidic residues" evidence="1">
    <location>
        <begin position="522"/>
        <end position="544"/>
    </location>
</feature>
<protein>
    <submittedName>
        <fullName evidence="2">Uncharacterized protein</fullName>
    </submittedName>
</protein>
<keyword evidence="3" id="KW-1185">Reference proteome</keyword>
<sequence length="1036" mass="108522">MATSTSTSRLAGLPRIPKVPKKAPKRKSASPPKPKAVPLPRPIPPRPAPLPVPAITLNPSDEDTLSDVSSSDDSDVIVEAVKPKSTSAGKGKGKAVPPPPATGFPSLTALPTLPSLPPLPSLPTATKVPKKAGTAVPPPAAPKPTPISSVAAPPKNRSHKRKEPITPAPSASSTPAPKPPVASTSATPKPVAPRTAASPSPAVQDEAAYAPHHAGARSTPSAPQRMSLRQVLALSLQEAEDKAKSQPSTRENTPDATELSRVAAGSAANARRERFGHPDGLQSHSHSHKGKGKERLSDVSDLELAAGDDLSDLSSLSSEEDDDVDAVESASARRSKALEKAEERQIRADMKRKQARRSADAMDLDRNTEFDGADADVDDDTSDEDDLAQAWDRNTLALERLHHRLSPDADLGDASLFVDDGEDSDLGVTEIPPGNGIGVVTWSDYDFDDEEEDDDDDEDGDETDQLAAALADAEADGAAEGHTAASDLEDELEQLFALSEAVAGPINPDEYDFGNFWLETVSEADQDGDESDSLDSDEEGDSDAEMIFGPDGELKRLFGRRRKTRMALAETSADESEESDESSSSERGDLELVQDGATREQRVLPNDADADADEETATSDSESTDEATDSSCSDTDIYRYAPQTGALAAVQAPTSAELASLAPAASSASAKSHAGKRTGRKCRRHKAKSTLASIPERAAQSVPPTQPVAPKGPVLGSFEPVQRKSAEVEPAMKVVIVDDSGPAPSPFALPKKTRRRLPGTPSRRARSDSRVSTTSGTSGGESLDYGSNVGSPVLANVVFEFDLESVLHESLLAEDDDESAIAMDVDSSSETDADAAATPRAIGRKTSQPVSALSDLSRWARIPIGAFRSRTTGGDVAPAVSQVLAAQAAELGKVKRKATGRVRAGAAAAMLRDRKAADSLNHTLGSPGQGSSAAPSKRAIASRMLTSPVLAPTVRDPAARPSAAKPTSAKKSKRSKSTTSKRALSGRSRANGHEPAGPTNSSNLAAPTASLPPLHSPLFRSVSDHSMLEPPPFRLN</sequence>
<feature type="compositionally biased region" description="Acidic residues" evidence="1">
    <location>
        <begin position="608"/>
        <end position="628"/>
    </location>
</feature>
<feature type="region of interest" description="Disordered" evidence="1">
    <location>
        <begin position="1"/>
        <end position="388"/>
    </location>
</feature>
<proteinExistence type="predicted"/>
<dbReference type="Proteomes" id="UP000777482">
    <property type="component" value="Unassembled WGS sequence"/>
</dbReference>
<feature type="compositionally biased region" description="Pro residues" evidence="1">
    <location>
        <begin position="31"/>
        <end position="52"/>
    </location>
</feature>
<feature type="compositionally biased region" description="Low complexity" evidence="1">
    <location>
        <begin position="302"/>
        <end position="317"/>
    </location>
</feature>
<feature type="region of interest" description="Disordered" evidence="1">
    <location>
        <begin position="424"/>
        <end position="490"/>
    </location>
</feature>
<feature type="compositionally biased region" description="Acidic residues" evidence="1">
    <location>
        <begin position="572"/>
        <end position="583"/>
    </location>
</feature>
<feature type="compositionally biased region" description="Acidic residues" evidence="1">
    <location>
        <begin position="60"/>
        <end position="76"/>
    </location>
</feature>
<feature type="region of interest" description="Disordered" evidence="1">
    <location>
        <begin position="947"/>
        <end position="1036"/>
    </location>
</feature>
<feature type="compositionally biased region" description="Acidic residues" evidence="1">
    <location>
        <begin position="371"/>
        <end position="387"/>
    </location>
</feature>
<name>A0A9P7B7M3_RHOMI</name>
<dbReference type="EMBL" id="PUHQ01000014">
    <property type="protein sequence ID" value="KAG0664432.1"/>
    <property type="molecule type" value="Genomic_DNA"/>
</dbReference>
<evidence type="ECO:0000313" key="2">
    <source>
        <dbReference type="EMBL" id="KAG0664432.1"/>
    </source>
</evidence>
<dbReference type="AlphaFoldDB" id="A0A9P7B7M3"/>
<evidence type="ECO:0000313" key="3">
    <source>
        <dbReference type="Proteomes" id="UP000777482"/>
    </source>
</evidence>